<keyword evidence="1" id="KW-0677">Repeat</keyword>
<evidence type="ECO:0000313" key="3">
    <source>
        <dbReference type="EMBL" id="USS40141.1"/>
    </source>
</evidence>
<dbReference type="GO" id="GO:0097367">
    <property type="term" value="F:carbohydrate derivative binding"/>
    <property type="evidence" value="ECO:0007669"/>
    <property type="project" value="InterPro"/>
</dbReference>
<dbReference type="SUPFAM" id="SSF53697">
    <property type="entry name" value="SIS domain"/>
    <property type="match status" value="1"/>
</dbReference>
<evidence type="ECO:0000259" key="2">
    <source>
        <dbReference type="PROSITE" id="PS51464"/>
    </source>
</evidence>
<dbReference type="GO" id="GO:0006002">
    <property type="term" value="P:fructose 6-phosphate metabolic process"/>
    <property type="evidence" value="ECO:0007669"/>
    <property type="project" value="TreeGrafter"/>
</dbReference>
<evidence type="ECO:0000256" key="1">
    <source>
        <dbReference type="ARBA" id="ARBA00022737"/>
    </source>
</evidence>
<dbReference type="PANTHER" id="PTHR10937">
    <property type="entry name" value="GLUCOSAMINE--FRUCTOSE-6-PHOSPHATE AMINOTRANSFERASE, ISOMERIZING"/>
    <property type="match status" value="1"/>
</dbReference>
<name>A0A9E7MWC8_THEAG</name>
<dbReference type="PROSITE" id="PS51464">
    <property type="entry name" value="SIS"/>
    <property type="match status" value="1"/>
</dbReference>
<dbReference type="KEGG" id="tagg:NF865_07320"/>
<dbReference type="GO" id="GO:0006047">
    <property type="term" value="P:UDP-N-acetylglucosamine metabolic process"/>
    <property type="evidence" value="ECO:0007669"/>
    <property type="project" value="TreeGrafter"/>
</dbReference>
<dbReference type="GO" id="GO:0006487">
    <property type="term" value="P:protein N-linked glycosylation"/>
    <property type="evidence" value="ECO:0007669"/>
    <property type="project" value="TreeGrafter"/>
</dbReference>
<dbReference type="CDD" id="cd05008">
    <property type="entry name" value="SIS_GlmS_GlmD_1"/>
    <property type="match status" value="1"/>
</dbReference>
<reference evidence="3" key="1">
    <citation type="journal article" date="1998" name="Int. J. Syst. Bacteriol. 48 Pt">
        <title>Thermococcus guaymasensis sp. nov. and Thermococcus aggregans sp. nov., two novel thermophilic archaea isolated from the Guaymas Basin hydrothermal vent site.</title>
        <authorList>
            <person name="Canganella F."/>
            <person name="Jones W.J."/>
            <person name="Gambacorta A."/>
            <person name="Antranikian G."/>
        </authorList>
    </citation>
    <scope>NUCLEOTIDE SEQUENCE</scope>
    <source>
        <strain evidence="3">TY</strain>
    </source>
</reference>
<dbReference type="PANTHER" id="PTHR10937:SF0">
    <property type="entry name" value="GLUTAMINE--FRUCTOSE-6-PHOSPHATE TRANSAMINASE (ISOMERIZING)"/>
    <property type="match status" value="1"/>
</dbReference>
<dbReference type="Gene3D" id="3.40.50.10490">
    <property type="entry name" value="Glucose-6-phosphate isomerase like protein, domain 1"/>
    <property type="match status" value="2"/>
</dbReference>
<evidence type="ECO:0000313" key="4">
    <source>
        <dbReference type="Proteomes" id="UP001055732"/>
    </source>
</evidence>
<reference evidence="3" key="2">
    <citation type="submission" date="2022-06" db="EMBL/GenBank/DDBJ databases">
        <authorList>
            <person name="Park Y.-J."/>
        </authorList>
    </citation>
    <scope>NUCLEOTIDE SEQUENCE</scope>
    <source>
        <strain evidence="3">TY</strain>
    </source>
</reference>
<dbReference type="InterPro" id="IPR001347">
    <property type="entry name" value="SIS_dom"/>
</dbReference>
<dbReference type="InterPro" id="IPR035466">
    <property type="entry name" value="GlmS/AgaS_SIS"/>
</dbReference>
<protein>
    <submittedName>
        <fullName evidence="3">SIS domain-containing protein</fullName>
    </submittedName>
</protein>
<dbReference type="AlphaFoldDB" id="A0A9E7MWC8"/>
<dbReference type="InterPro" id="IPR035490">
    <property type="entry name" value="GlmS/FrlB_SIS"/>
</dbReference>
<gene>
    <name evidence="3" type="ORF">NF865_07320</name>
</gene>
<dbReference type="Pfam" id="PF01380">
    <property type="entry name" value="SIS"/>
    <property type="match status" value="1"/>
</dbReference>
<dbReference type="GO" id="GO:0004360">
    <property type="term" value="F:glutamine-fructose-6-phosphate transaminase (isomerizing) activity"/>
    <property type="evidence" value="ECO:0007669"/>
    <property type="project" value="TreeGrafter"/>
</dbReference>
<organism evidence="3 4">
    <name type="scientific">Thermococcus aggregans</name>
    <dbReference type="NCBI Taxonomy" id="110163"/>
    <lineage>
        <taxon>Archaea</taxon>
        <taxon>Methanobacteriati</taxon>
        <taxon>Methanobacteriota</taxon>
        <taxon>Thermococci</taxon>
        <taxon>Thermococcales</taxon>
        <taxon>Thermococcaceae</taxon>
        <taxon>Thermococcus</taxon>
    </lineage>
</organism>
<dbReference type="RefSeq" id="WP_253304098.1">
    <property type="nucleotide sequence ID" value="NZ_CP099582.1"/>
</dbReference>
<dbReference type="Proteomes" id="UP001055732">
    <property type="component" value="Chromosome"/>
</dbReference>
<dbReference type="InterPro" id="IPR046348">
    <property type="entry name" value="SIS_dom_sf"/>
</dbReference>
<proteinExistence type="predicted"/>
<accession>A0A9E7MWC8</accession>
<keyword evidence="4" id="KW-1185">Reference proteome</keyword>
<dbReference type="EMBL" id="CP099582">
    <property type="protein sequence ID" value="USS40141.1"/>
    <property type="molecule type" value="Genomic_DNA"/>
</dbReference>
<feature type="domain" description="SIS" evidence="2">
    <location>
        <begin position="208"/>
        <end position="346"/>
    </location>
</feature>
<dbReference type="CDD" id="cd05009">
    <property type="entry name" value="SIS_GlmS_GlmD_2"/>
    <property type="match status" value="1"/>
</dbReference>
<sequence length="534" mass="60546">MPKFDLITWNKNNYISIGSTNLKEMPPGTNFLLNTNKYETGINSSFIIRKEESTAITAIEGLPKTPLKELSEKLWQIFQSTGSENDFAKRLKDALSRETGAFSIVGYFKEREEEFLIAFSTYRDIFIDQNGESVFLTTINELAPEEVYRLPPNSLAFWSSQKRTFVGTKKKTRISRQFKHRMIREIYETPYVLKRTYFLKDYPSIQLATEMIRNTERIWVVGSGSSLNGGLELQYFLPELDIIAIPAFEFKLHKLSSLDKDDTVVAITQSGNTWGVLEVVKESKKGGANVISITNNPSLGKVTKYSDVIIPILAGYEAAIPATKSFTGTLGVLYLLALTSRKKLGLINDNEMEKRLQNFSDFTNKLPDILPQYETSAKTIAKYLSNLRGGYIISAGMTYPIAVEGALKLKEAAYSHAEPIELEEYLHGPSAALSEDMYNIVIQPCEEFAKKRFLQKFEKFHENLGHFVVIGATQEVQKKAKNTENISLVNIDYSDTMLYPFHAVLFVQLLSYWLGVYNNTPIDFPRGLVKMVEK</sequence>